<keyword evidence="1" id="KW-0812">Transmembrane</keyword>
<reference evidence="2" key="1">
    <citation type="submission" date="2020-11" db="EMBL/GenBank/DDBJ databases">
        <authorList>
            <person name="Thieme N."/>
            <person name="Liebl W."/>
            <person name="Zverlov V."/>
        </authorList>
    </citation>
    <scope>NUCLEOTIDE SEQUENCE</scope>
    <source>
        <strain evidence="2">NT08</strain>
    </source>
</reference>
<dbReference type="RefSeq" id="WP_038457958.1">
    <property type="nucleotide sequence ID" value="NZ_JABSWS010000002.1"/>
</dbReference>
<evidence type="ECO:0000256" key="1">
    <source>
        <dbReference type="SAM" id="Phobius"/>
    </source>
</evidence>
<accession>A0AAE2RSQ4</accession>
<organism evidence="2 3">
    <name type="scientific">Clostridium beijerinckii</name>
    <name type="common">Clostridium MP</name>
    <dbReference type="NCBI Taxonomy" id="1520"/>
    <lineage>
        <taxon>Bacteria</taxon>
        <taxon>Bacillati</taxon>
        <taxon>Bacillota</taxon>
        <taxon>Clostridia</taxon>
        <taxon>Eubacteriales</taxon>
        <taxon>Clostridiaceae</taxon>
        <taxon>Clostridium</taxon>
    </lineage>
</organism>
<gene>
    <name evidence="2" type="ORF">IS491_09340</name>
</gene>
<name>A0AAE2RSQ4_CLOBE</name>
<protein>
    <submittedName>
        <fullName evidence="2">Uncharacterized protein</fullName>
    </submittedName>
</protein>
<sequence>MQLKKLGNKLSIVGVILLLVAGSALSVGYIIMECYPQLHKEYKTLDIYLESGSFAALMLFFLIAEVIISYKENK</sequence>
<keyword evidence="1" id="KW-1133">Transmembrane helix</keyword>
<proteinExistence type="predicted"/>
<keyword evidence="1" id="KW-0472">Membrane</keyword>
<comment type="caution">
    <text evidence="2">The sequence shown here is derived from an EMBL/GenBank/DDBJ whole genome shotgun (WGS) entry which is preliminary data.</text>
</comment>
<evidence type="ECO:0000313" key="3">
    <source>
        <dbReference type="Proteomes" id="UP000631418"/>
    </source>
</evidence>
<feature type="transmembrane region" description="Helical" evidence="1">
    <location>
        <begin position="52"/>
        <end position="70"/>
    </location>
</feature>
<evidence type="ECO:0000313" key="2">
    <source>
        <dbReference type="EMBL" id="MBF7808859.1"/>
    </source>
</evidence>
<dbReference type="Proteomes" id="UP000631418">
    <property type="component" value="Unassembled WGS sequence"/>
</dbReference>
<feature type="transmembrane region" description="Helical" evidence="1">
    <location>
        <begin position="12"/>
        <end position="32"/>
    </location>
</feature>
<dbReference type="AlphaFoldDB" id="A0AAE2RSQ4"/>
<dbReference type="EMBL" id="JADOEF010000001">
    <property type="protein sequence ID" value="MBF7808859.1"/>
    <property type="molecule type" value="Genomic_DNA"/>
</dbReference>